<organism evidence="1 2">
    <name type="scientific">Gordonia phage Yvonnetastic</name>
    <dbReference type="NCBI Taxonomy" id="1821566"/>
    <lineage>
        <taxon>Viruses</taxon>
        <taxon>Duplodnaviria</taxon>
        <taxon>Heunggongvirae</taxon>
        <taxon>Uroviricota</taxon>
        <taxon>Caudoviricetes</taxon>
        <taxon>Yvonnevirus</taxon>
        <taxon>Yvonnevirus yvonnetastic</taxon>
        <taxon>Gordonia virus Yvonnetastic</taxon>
    </lineage>
</organism>
<dbReference type="RefSeq" id="YP_009301251.1">
    <property type="nucleotide sequence ID" value="NC_031230.1"/>
</dbReference>
<evidence type="ECO:0000313" key="1">
    <source>
        <dbReference type="EMBL" id="AMS02741.1"/>
    </source>
</evidence>
<keyword evidence="2" id="KW-1185">Reference proteome</keyword>
<dbReference type="GeneID" id="29125159"/>
<reference evidence="2" key="1">
    <citation type="submission" date="2016-03" db="EMBL/GenBank/DDBJ databases">
        <authorList>
            <person name="Ploux O."/>
        </authorList>
    </citation>
    <scope>NUCLEOTIDE SEQUENCE [LARGE SCALE GENOMIC DNA]</scope>
</reference>
<dbReference type="KEGG" id="vg:29125159"/>
<gene>
    <name evidence="1" type="primary">197</name>
    <name evidence="1" type="ORF">SEA_YVONNETASTIC_197</name>
</gene>
<dbReference type="EMBL" id="KU963248">
    <property type="protein sequence ID" value="AMS02741.1"/>
    <property type="molecule type" value="Genomic_DNA"/>
</dbReference>
<proteinExistence type="predicted"/>
<evidence type="ECO:0000313" key="2">
    <source>
        <dbReference type="Proteomes" id="UP000201371"/>
    </source>
</evidence>
<name>A0A142K9F8_9CAUD</name>
<protein>
    <submittedName>
        <fullName evidence="1">Uncharacterized protein</fullName>
    </submittedName>
</protein>
<dbReference type="Proteomes" id="UP000201371">
    <property type="component" value="Segment"/>
</dbReference>
<sequence length="64" mass="7143">MVNLTKAPKVNLTKANVSRWAIDPTTGSMFRNNNPYALQVLLAFRAVVQSNNPVALHSYMKLAR</sequence>
<accession>A0A142K9F8</accession>